<dbReference type="InterPro" id="IPR021109">
    <property type="entry name" value="Peptidase_aspartic_dom_sf"/>
</dbReference>
<keyword evidence="3" id="KW-1185">Reference proteome</keyword>
<dbReference type="InterPro" id="IPR033121">
    <property type="entry name" value="PEPTIDASE_A1"/>
</dbReference>
<feature type="domain" description="Peptidase A1" evidence="1">
    <location>
        <begin position="1"/>
        <end position="109"/>
    </location>
</feature>
<reference evidence="2 3" key="1">
    <citation type="journal article" date="2018" name="Proc. Natl. Acad. Sci. U.S.A.">
        <title>Draft genome sequence of Camellia sinensis var. sinensis provides insights into the evolution of the tea genome and tea quality.</title>
        <authorList>
            <person name="Wei C."/>
            <person name="Yang H."/>
            <person name="Wang S."/>
            <person name="Zhao J."/>
            <person name="Liu C."/>
            <person name="Gao L."/>
            <person name="Xia E."/>
            <person name="Lu Y."/>
            <person name="Tai Y."/>
            <person name="She G."/>
            <person name="Sun J."/>
            <person name="Cao H."/>
            <person name="Tong W."/>
            <person name="Gao Q."/>
            <person name="Li Y."/>
            <person name="Deng W."/>
            <person name="Jiang X."/>
            <person name="Wang W."/>
            <person name="Chen Q."/>
            <person name="Zhang S."/>
            <person name="Li H."/>
            <person name="Wu J."/>
            <person name="Wang P."/>
            <person name="Li P."/>
            <person name="Shi C."/>
            <person name="Zheng F."/>
            <person name="Jian J."/>
            <person name="Huang B."/>
            <person name="Shan D."/>
            <person name="Shi M."/>
            <person name="Fang C."/>
            <person name="Yue Y."/>
            <person name="Li F."/>
            <person name="Li D."/>
            <person name="Wei S."/>
            <person name="Han B."/>
            <person name="Jiang C."/>
            <person name="Yin Y."/>
            <person name="Xia T."/>
            <person name="Zhang Z."/>
            <person name="Bennetzen J.L."/>
            <person name="Zhao S."/>
            <person name="Wan X."/>
        </authorList>
    </citation>
    <scope>NUCLEOTIDE SEQUENCE [LARGE SCALE GENOMIC DNA]</scope>
    <source>
        <strain evidence="3">cv. Shuchazao</strain>
        <tissue evidence="2">Leaf</tissue>
    </source>
</reference>
<organism evidence="2 3">
    <name type="scientific">Camellia sinensis var. sinensis</name>
    <name type="common">China tea</name>
    <dbReference type="NCBI Taxonomy" id="542762"/>
    <lineage>
        <taxon>Eukaryota</taxon>
        <taxon>Viridiplantae</taxon>
        <taxon>Streptophyta</taxon>
        <taxon>Embryophyta</taxon>
        <taxon>Tracheophyta</taxon>
        <taxon>Spermatophyta</taxon>
        <taxon>Magnoliopsida</taxon>
        <taxon>eudicotyledons</taxon>
        <taxon>Gunneridae</taxon>
        <taxon>Pentapetalae</taxon>
        <taxon>asterids</taxon>
        <taxon>Ericales</taxon>
        <taxon>Theaceae</taxon>
        <taxon>Camellia</taxon>
    </lineage>
</organism>
<dbReference type="Proteomes" id="UP000306102">
    <property type="component" value="Unassembled WGS sequence"/>
</dbReference>
<dbReference type="PROSITE" id="PS51767">
    <property type="entry name" value="PEPTIDASE_A1"/>
    <property type="match status" value="1"/>
</dbReference>
<evidence type="ECO:0000259" key="1">
    <source>
        <dbReference type="PROSITE" id="PS51767"/>
    </source>
</evidence>
<comment type="caution">
    <text evidence="2">The sequence shown here is derived from an EMBL/GenBank/DDBJ whole genome shotgun (WGS) entry which is preliminary data.</text>
</comment>
<evidence type="ECO:0000313" key="2">
    <source>
        <dbReference type="EMBL" id="THF94581.1"/>
    </source>
</evidence>
<proteinExistence type="predicted"/>
<dbReference type="SUPFAM" id="SSF50630">
    <property type="entry name" value="Acid proteases"/>
    <property type="match status" value="1"/>
</dbReference>
<gene>
    <name evidence="2" type="ORF">TEA_002929</name>
</gene>
<dbReference type="EMBL" id="SDRB02013588">
    <property type="protein sequence ID" value="THF94581.1"/>
    <property type="molecule type" value="Genomic_DNA"/>
</dbReference>
<protein>
    <recommendedName>
        <fullName evidence="1">Peptidase A1 domain-containing protein</fullName>
    </recommendedName>
</protein>
<dbReference type="Gene3D" id="2.40.70.10">
    <property type="entry name" value="Acid Proteases"/>
    <property type="match status" value="1"/>
</dbReference>
<sequence length="198" mass="21546">MGSPSGIGDGKGDFVASGIGDGECDPRPRPGPLPFLVLVTKNNCRCFTICNTHLFKRKPVLSSTHQDGAAMWCIGFQKTQDQLVTILGDLVLKDKIFVYDLAHQRLGWADFDCSLSVNVSITASKDEFVNPGQLSVSGSSRTMLLKLALLTSCIYHFLSDFSYCSLKSSSKNLIICLISIDSTGFYYSNQQGNLVTGE</sequence>
<name>A0A4S4CXJ4_CAMSN</name>
<dbReference type="STRING" id="542762.A0A4S4CXJ4"/>
<accession>A0A4S4CXJ4</accession>
<dbReference type="AlphaFoldDB" id="A0A4S4CXJ4"/>
<evidence type="ECO:0000313" key="3">
    <source>
        <dbReference type="Proteomes" id="UP000306102"/>
    </source>
</evidence>